<dbReference type="Proteomes" id="UP001209755">
    <property type="component" value="Unassembled WGS sequence"/>
</dbReference>
<comment type="caution">
    <text evidence="1">The sequence shown here is derived from an EMBL/GenBank/DDBJ whole genome shotgun (WGS) entry which is preliminary data.</text>
</comment>
<evidence type="ECO:0000313" key="1">
    <source>
        <dbReference type="EMBL" id="MCW2306134.1"/>
    </source>
</evidence>
<dbReference type="EMBL" id="JAOQNS010000001">
    <property type="protein sequence ID" value="MCW2306134.1"/>
    <property type="molecule type" value="Genomic_DNA"/>
</dbReference>
<dbReference type="InterPro" id="IPR021848">
    <property type="entry name" value="HODM_asu-like"/>
</dbReference>
<proteinExistence type="predicted"/>
<name>A0ABT3H719_9HYPH</name>
<accession>A0ABT3H719</accession>
<dbReference type="RefSeq" id="WP_264599799.1">
    <property type="nucleotide sequence ID" value="NZ_JAOQNS010000001.1"/>
</dbReference>
<evidence type="ECO:0000313" key="2">
    <source>
        <dbReference type="Proteomes" id="UP001209755"/>
    </source>
</evidence>
<gene>
    <name evidence="1" type="ORF">M2319_000450</name>
</gene>
<organism evidence="1 2">
    <name type="scientific">Rhodobium gokarnense</name>
    <dbReference type="NCBI Taxonomy" id="364296"/>
    <lineage>
        <taxon>Bacteria</taxon>
        <taxon>Pseudomonadati</taxon>
        <taxon>Pseudomonadota</taxon>
        <taxon>Alphaproteobacteria</taxon>
        <taxon>Hyphomicrobiales</taxon>
        <taxon>Rhodobiaceae</taxon>
        <taxon>Rhodobium</taxon>
    </lineage>
</organism>
<dbReference type="Pfam" id="PF11927">
    <property type="entry name" value="HODM_asu-like"/>
    <property type="match status" value="1"/>
</dbReference>
<keyword evidence="2" id="KW-1185">Reference proteome</keyword>
<protein>
    <recommendedName>
        <fullName evidence="3">DUF3445 domain-containing protein</fullName>
    </recommendedName>
</protein>
<sequence>MRSFVRKPYLTTKPFSIGLKPIGPEAIVEVDDCFAHDLAEKGALFAADEAAVFRAEEGTLAAQAEILKVVLASATGQRPGLHEMDRDGVTVRPRAVLGEVGINGRSGVGRPARHRGAEAAAHSADRHYHFSDFADAPLKLAALLVQEDLCLMRKGDEGWRLAAAAVCFPSSWQLADKFAKPMGAIHDPVPGFAGRMLTVVERIFDNLAPGSAVERFNWSLYTDTKLRHAEPHEEDMAALTPAELAEKLAVRVERQTLMRLPETRDILFTIRIHVDPVAAVRAHPEREKIATALAEQLAAMTPEQLRYKGLTRAAPAIHALLSDIAGAPQPA</sequence>
<evidence type="ECO:0008006" key="3">
    <source>
        <dbReference type="Google" id="ProtNLM"/>
    </source>
</evidence>
<reference evidence="2" key="1">
    <citation type="submission" date="2023-07" db="EMBL/GenBank/DDBJ databases">
        <title>Genome sequencing of Purple Non-Sulfur Bacteria from various extreme environments.</title>
        <authorList>
            <person name="Mayer M."/>
        </authorList>
    </citation>
    <scope>NUCLEOTIDE SEQUENCE [LARGE SCALE GENOMIC DNA]</scope>
    <source>
        <strain evidence="2">DSM 17935</strain>
    </source>
</reference>